<name>A0A8T0EIV1_ARGBR</name>
<comment type="caution">
    <text evidence="1">The sequence shown here is derived from an EMBL/GenBank/DDBJ whole genome shotgun (WGS) entry which is preliminary data.</text>
</comment>
<keyword evidence="2" id="KW-1185">Reference proteome</keyword>
<gene>
    <name evidence="1" type="ORF">HNY73_016460</name>
</gene>
<evidence type="ECO:0000313" key="1">
    <source>
        <dbReference type="EMBL" id="KAF8773842.1"/>
    </source>
</evidence>
<dbReference type="AlphaFoldDB" id="A0A8T0EIV1"/>
<dbReference type="GO" id="GO:0005840">
    <property type="term" value="C:ribosome"/>
    <property type="evidence" value="ECO:0007669"/>
    <property type="project" value="UniProtKB-KW"/>
</dbReference>
<dbReference type="Proteomes" id="UP000807504">
    <property type="component" value="Unassembled WGS sequence"/>
</dbReference>
<keyword evidence="1" id="KW-0689">Ribosomal protein</keyword>
<protein>
    <submittedName>
        <fullName evidence="1">39S ribosomal protein L19 like protein</fullName>
    </submittedName>
</protein>
<accession>A0A8T0EIV1</accession>
<reference evidence="1" key="1">
    <citation type="journal article" date="2020" name="bioRxiv">
        <title>Chromosome-level reference genome of the European wasp spider Argiope bruennichi: a resource for studies on range expansion and evolutionary adaptation.</title>
        <authorList>
            <person name="Sheffer M.M."/>
            <person name="Hoppe A."/>
            <person name="Krehenwinkel H."/>
            <person name="Uhl G."/>
            <person name="Kuss A.W."/>
            <person name="Jensen L."/>
            <person name="Jensen C."/>
            <person name="Gillespie R.G."/>
            <person name="Hoff K.J."/>
            <person name="Prost S."/>
        </authorList>
    </citation>
    <scope>NUCLEOTIDE SEQUENCE</scope>
</reference>
<keyword evidence="1" id="KW-0687">Ribonucleoprotein</keyword>
<evidence type="ECO:0000313" key="2">
    <source>
        <dbReference type="Proteomes" id="UP000807504"/>
    </source>
</evidence>
<proteinExistence type="predicted"/>
<reference evidence="1" key="2">
    <citation type="submission" date="2020-06" db="EMBL/GenBank/DDBJ databases">
        <authorList>
            <person name="Sheffer M."/>
        </authorList>
    </citation>
    <scope>NUCLEOTIDE SEQUENCE</scope>
</reference>
<dbReference type="EMBL" id="JABXBU010002227">
    <property type="protein sequence ID" value="KAF8773842.1"/>
    <property type="molecule type" value="Genomic_DNA"/>
</dbReference>
<sequence length="224" mass="26993">MSVFRNIISLTNKRYLGIGNFLGQRLLSQQATAAVRKESEDKEYVDKPLSQLAEYRFIYPEFLPDPKFEFRNKVREKLEREDMLKRRTVIDIPEFYVGFVLAVFCSDPFLLREKKTFFWKMHGKKHIGVKLNPPPWFAKWEQRNLKGIEPLGELHWKRRRILRTKIQPMQVLDNYDLMKQYRRSIPEEDQQEIWEDVDKHKANFPARKQIWKRALQKAKPKPSS</sequence>
<organism evidence="1 2">
    <name type="scientific">Argiope bruennichi</name>
    <name type="common">Wasp spider</name>
    <name type="synonym">Aranea bruennichi</name>
    <dbReference type="NCBI Taxonomy" id="94029"/>
    <lineage>
        <taxon>Eukaryota</taxon>
        <taxon>Metazoa</taxon>
        <taxon>Ecdysozoa</taxon>
        <taxon>Arthropoda</taxon>
        <taxon>Chelicerata</taxon>
        <taxon>Arachnida</taxon>
        <taxon>Araneae</taxon>
        <taxon>Araneomorphae</taxon>
        <taxon>Entelegynae</taxon>
        <taxon>Araneoidea</taxon>
        <taxon>Araneidae</taxon>
        <taxon>Argiope</taxon>
    </lineage>
</organism>